<gene>
    <name evidence="1" type="ORF">DI53_1775</name>
</gene>
<dbReference type="EMBL" id="JJMU01000024">
    <property type="protein sequence ID" value="KGE14746.1"/>
    <property type="molecule type" value="Genomic_DNA"/>
</dbReference>
<evidence type="ECO:0000313" key="2">
    <source>
        <dbReference type="Proteomes" id="UP000031802"/>
    </source>
</evidence>
<accession>A0A0B8T1W6</accession>
<dbReference type="Proteomes" id="UP000031802">
    <property type="component" value="Unassembled WGS sequence"/>
</dbReference>
<dbReference type="AlphaFoldDB" id="A0A0B8T1W6"/>
<protein>
    <submittedName>
        <fullName evidence="1">Uncharacterized protein</fullName>
    </submittedName>
</protein>
<reference evidence="1 2" key="2">
    <citation type="journal article" date="2015" name="PLoS ONE">
        <title>Whole-Genome Optical Mapping and Finished Genome Sequence of Sphingobacterium deserti sp. nov., a New Species Isolated from the Western Desert of China.</title>
        <authorList>
            <person name="Teng C."/>
            <person name="Zhou Z."/>
            <person name="Molnar I."/>
            <person name="Li X."/>
            <person name="Tang R."/>
            <person name="Chen M."/>
            <person name="Wang L."/>
            <person name="Su S."/>
            <person name="Zhang W."/>
            <person name="Lin M."/>
        </authorList>
    </citation>
    <scope>NUCLEOTIDE SEQUENCE [LARGE SCALE GENOMIC DNA]</scope>
    <source>
        <strain evidence="2">ACCC05744</strain>
    </source>
</reference>
<name>A0A0B8T1W6_9SPHI</name>
<sequence length="67" mass="7298">MLIGRPIRLTLPAMSVNLFSVASLKLIDAPDKGLPETESSRVIVSPVSCARRLLKVAPQARAKRNIM</sequence>
<keyword evidence="2" id="KW-1185">Reference proteome</keyword>
<proteinExistence type="predicted"/>
<reference evidence="2" key="1">
    <citation type="submission" date="2014-04" db="EMBL/GenBank/DDBJ databases">
        <title>Whole-Genome optical mapping and complete genome sequence of Sphingobacterium deserti sp. nov., a new spaces isolated from desert in the west of China.</title>
        <authorList>
            <person name="Teng C."/>
            <person name="Zhou Z."/>
            <person name="Li X."/>
            <person name="Chen M."/>
            <person name="Lin M."/>
            <person name="Wang L."/>
            <person name="Su S."/>
            <person name="Zhang C."/>
            <person name="Zhang W."/>
        </authorList>
    </citation>
    <scope>NUCLEOTIDE SEQUENCE [LARGE SCALE GENOMIC DNA]</scope>
    <source>
        <strain evidence="2">ACCC05744</strain>
    </source>
</reference>
<evidence type="ECO:0000313" key="1">
    <source>
        <dbReference type="EMBL" id="KGE14746.1"/>
    </source>
</evidence>
<organism evidence="1 2">
    <name type="scientific">Sphingobacterium deserti</name>
    <dbReference type="NCBI Taxonomy" id="1229276"/>
    <lineage>
        <taxon>Bacteria</taxon>
        <taxon>Pseudomonadati</taxon>
        <taxon>Bacteroidota</taxon>
        <taxon>Sphingobacteriia</taxon>
        <taxon>Sphingobacteriales</taxon>
        <taxon>Sphingobacteriaceae</taxon>
        <taxon>Sphingobacterium</taxon>
    </lineage>
</organism>
<comment type="caution">
    <text evidence="1">The sequence shown here is derived from an EMBL/GenBank/DDBJ whole genome shotgun (WGS) entry which is preliminary data.</text>
</comment>